<feature type="domain" description="RNA polymerase sigma-70 region 2" evidence="5">
    <location>
        <begin position="29"/>
        <end position="99"/>
    </location>
</feature>
<dbReference type="GO" id="GO:0016987">
    <property type="term" value="F:sigma factor activity"/>
    <property type="evidence" value="ECO:0007669"/>
    <property type="project" value="UniProtKB-KW"/>
</dbReference>
<dbReference type="Pfam" id="PF04542">
    <property type="entry name" value="Sigma70_r2"/>
    <property type="match status" value="1"/>
</dbReference>
<reference evidence="7 8" key="1">
    <citation type="submission" date="2019-06" db="EMBL/GenBank/DDBJ databases">
        <title>Whole genome sequence for Cellvibrionaceae sp. R142.</title>
        <authorList>
            <person name="Wang G."/>
        </authorList>
    </citation>
    <scope>NUCLEOTIDE SEQUENCE [LARGE SCALE GENOMIC DNA]</scope>
    <source>
        <strain evidence="7 8">R142</strain>
    </source>
</reference>
<dbReference type="Gene3D" id="1.20.140.160">
    <property type="match status" value="1"/>
</dbReference>
<keyword evidence="1" id="KW-0805">Transcription regulation</keyword>
<dbReference type="Pfam" id="PF04545">
    <property type="entry name" value="Sigma70_r4"/>
    <property type="match status" value="1"/>
</dbReference>
<dbReference type="InterPro" id="IPR014284">
    <property type="entry name" value="RNA_pol_sigma-70_dom"/>
</dbReference>
<dbReference type="InterPro" id="IPR013325">
    <property type="entry name" value="RNA_pol_sigma_r2"/>
</dbReference>
<dbReference type="Proteomes" id="UP000319732">
    <property type="component" value="Unassembled WGS sequence"/>
</dbReference>
<dbReference type="NCBIfam" id="TIGR02937">
    <property type="entry name" value="sigma70-ECF"/>
    <property type="match status" value="1"/>
</dbReference>
<dbReference type="Gene3D" id="1.10.1740.10">
    <property type="match status" value="1"/>
</dbReference>
<dbReference type="RefSeq" id="WP_142905550.1">
    <property type="nucleotide sequence ID" value="NZ_ML660097.1"/>
</dbReference>
<protein>
    <submittedName>
        <fullName evidence="7">Sigma-70 family RNA polymerase sigma factor</fullName>
    </submittedName>
</protein>
<name>A0A545T874_9GAMM</name>
<dbReference type="OrthoDB" id="9799825at2"/>
<proteinExistence type="predicted"/>
<dbReference type="PRINTS" id="PR00046">
    <property type="entry name" value="SIGMA70FCT"/>
</dbReference>
<keyword evidence="2" id="KW-0731">Sigma factor</keyword>
<dbReference type="InterPro" id="IPR013324">
    <property type="entry name" value="RNA_pol_sigma_r3/r4-like"/>
</dbReference>
<feature type="domain" description="RNA polymerase sigma-70 region 4" evidence="6">
    <location>
        <begin position="183"/>
        <end position="232"/>
    </location>
</feature>
<evidence type="ECO:0000313" key="7">
    <source>
        <dbReference type="EMBL" id="TQV73422.1"/>
    </source>
</evidence>
<evidence type="ECO:0000256" key="3">
    <source>
        <dbReference type="ARBA" id="ARBA00023125"/>
    </source>
</evidence>
<accession>A0A545T874</accession>
<gene>
    <name evidence="7" type="ORF">FKG94_17105</name>
</gene>
<dbReference type="InterPro" id="IPR000943">
    <property type="entry name" value="RNA_pol_sigma70"/>
</dbReference>
<dbReference type="GO" id="GO:0006352">
    <property type="term" value="P:DNA-templated transcription initiation"/>
    <property type="evidence" value="ECO:0007669"/>
    <property type="project" value="InterPro"/>
</dbReference>
<evidence type="ECO:0000259" key="6">
    <source>
        <dbReference type="Pfam" id="PF04545"/>
    </source>
</evidence>
<dbReference type="SUPFAM" id="SSF88946">
    <property type="entry name" value="Sigma2 domain of RNA polymerase sigma factors"/>
    <property type="match status" value="1"/>
</dbReference>
<dbReference type="EMBL" id="VHSG01000018">
    <property type="protein sequence ID" value="TQV73422.1"/>
    <property type="molecule type" value="Genomic_DNA"/>
</dbReference>
<evidence type="ECO:0000256" key="1">
    <source>
        <dbReference type="ARBA" id="ARBA00023015"/>
    </source>
</evidence>
<evidence type="ECO:0000256" key="4">
    <source>
        <dbReference type="ARBA" id="ARBA00023163"/>
    </source>
</evidence>
<dbReference type="SUPFAM" id="SSF88659">
    <property type="entry name" value="Sigma3 and sigma4 domains of RNA polymerase sigma factors"/>
    <property type="match status" value="1"/>
</dbReference>
<keyword evidence="3" id="KW-0238">DNA-binding</keyword>
<dbReference type="GO" id="GO:0003677">
    <property type="term" value="F:DNA binding"/>
    <property type="evidence" value="ECO:0007669"/>
    <property type="project" value="UniProtKB-KW"/>
</dbReference>
<dbReference type="CDD" id="cd06171">
    <property type="entry name" value="Sigma70_r4"/>
    <property type="match status" value="1"/>
</dbReference>
<evidence type="ECO:0000313" key="8">
    <source>
        <dbReference type="Proteomes" id="UP000319732"/>
    </source>
</evidence>
<dbReference type="AlphaFoldDB" id="A0A545T874"/>
<dbReference type="PANTHER" id="PTHR30385">
    <property type="entry name" value="SIGMA FACTOR F FLAGELLAR"/>
    <property type="match status" value="1"/>
</dbReference>
<comment type="caution">
    <text evidence="7">The sequence shown here is derived from an EMBL/GenBank/DDBJ whole genome shotgun (WGS) entry which is preliminary data.</text>
</comment>
<keyword evidence="8" id="KW-1185">Reference proteome</keyword>
<evidence type="ECO:0000256" key="2">
    <source>
        <dbReference type="ARBA" id="ARBA00023082"/>
    </source>
</evidence>
<dbReference type="InterPro" id="IPR007630">
    <property type="entry name" value="RNA_pol_sigma70_r4"/>
</dbReference>
<keyword evidence="4" id="KW-0804">Transcription</keyword>
<dbReference type="InterPro" id="IPR007627">
    <property type="entry name" value="RNA_pol_sigma70_r2"/>
</dbReference>
<organism evidence="7 8">
    <name type="scientific">Exilibacterium tricleocarpae</name>
    <dbReference type="NCBI Taxonomy" id="2591008"/>
    <lineage>
        <taxon>Bacteria</taxon>
        <taxon>Pseudomonadati</taxon>
        <taxon>Pseudomonadota</taxon>
        <taxon>Gammaproteobacteria</taxon>
        <taxon>Cellvibrionales</taxon>
        <taxon>Cellvibrionaceae</taxon>
        <taxon>Exilibacterium</taxon>
    </lineage>
</organism>
<sequence>MPEDLSDTDEARDWERLRDAADAGARTALIDRYTPLARKIAAGLYARRPDDDMPFEDYFQYGVVGLIESVDRYRPDSRASFETYATYRIRGAILNGMERTTERRDQYRHQRRLQRERLESLAEGLDERARTKLFEEMVDVTVEVALSHMLADTGMIRDPVATQEDPAYVAREVSELEQRLHAALERLPEREQLVLREHYFKQTRFESLTAVLGVTKGRVSQLHKRALQRLRETLAERQNFDGYL</sequence>
<evidence type="ECO:0000259" key="5">
    <source>
        <dbReference type="Pfam" id="PF04542"/>
    </source>
</evidence>